<proteinExistence type="predicted"/>
<sequence length="144" mass="15733">MSHTSDSHTIKEPSPESLAKGYEVSDWSMRPVFILTIACVSLLPLAIVVIFIMLGATKGQLGDVSHNLAPPELAQLPPSPRLEQNPNVDGTRIMREATEQIENYGWVNQRTGVAHIPIERAKELLLEQGIAPFATTQPEGGTRP</sequence>
<keyword evidence="1" id="KW-0812">Transmembrane</keyword>
<dbReference type="EMBL" id="LYXE01000096">
    <property type="protein sequence ID" value="PDV98512.1"/>
    <property type="molecule type" value="Genomic_DNA"/>
</dbReference>
<keyword evidence="1" id="KW-0472">Membrane</keyword>
<accession>A0A2H3KKK4</accession>
<keyword evidence="3" id="KW-1185">Reference proteome</keyword>
<feature type="transmembrane region" description="Helical" evidence="1">
    <location>
        <begin position="32"/>
        <end position="56"/>
    </location>
</feature>
<name>A0A2H3KKK4_9CHLR</name>
<protein>
    <submittedName>
        <fullName evidence="2">Uncharacterized protein</fullName>
    </submittedName>
</protein>
<dbReference type="AlphaFoldDB" id="A0A2H3KKK4"/>
<dbReference type="RefSeq" id="WP_097653454.1">
    <property type="nucleotide sequence ID" value="NZ_LYXE01000096.1"/>
</dbReference>
<comment type="caution">
    <text evidence="2">The sequence shown here is derived from an EMBL/GenBank/DDBJ whole genome shotgun (WGS) entry which is preliminary data.</text>
</comment>
<dbReference type="OrthoDB" id="129807at2"/>
<gene>
    <name evidence="2" type="ORF">A9Q02_15085</name>
</gene>
<keyword evidence="1" id="KW-1133">Transmembrane helix</keyword>
<organism evidence="2 3">
    <name type="scientific">Candidatus Chloroploca asiatica</name>
    <dbReference type="NCBI Taxonomy" id="1506545"/>
    <lineage>
        <taxon>Bacteria</taxon>
        <taxon>Bacillati</taxon>
        <taxon>Chloroflexota</taxon>
        <taxon>Chloroflexia</taxon>
        <taxon>Chloroflexales</taxon>
        <taxon>Chloroflexineae</taxon>
        <taxon>Oscillochloridaceae</taxon>
        <taxon>Candidatus Chloroploca</taxon>
    </lineage>
</organism>
<evidence type="ECO:0000313" key="2">
    <source>
        <dbReference type="EMBL" id="PDV98512.1"/>
    </source>
</evidence>
<reference evidence="2 3" key="1">
    <citation type="submission" date="2016-05" db="EMBL/GenBank/DDBJ databases">
        <authorList>
            <person name="Lavstsen T."/>
            <person name="Jespersen J.S."/>
        </authorList>
    </citation>
    <scope>NUCLEOTIDE SEQUENCE [LARGE SCALE GENOMIC DNA]</scope>
    <source>
        <strain evidence="2 3">B7-9</strain>
    </source>
</reference>
<evidence type="ECO:0000313" key="3">
    <source>
        <dbReference type="Proteomes" id="UP000220922"/>
    </source>
</evidence>
<dbReference type="Proteomes" id="UP000220922">
    <property type="component" value="Unassembled WGS sequence"/>
</dbReference>
<evidence type="ECO:0000256" key="1">
    <source>
        <dbReference type="SAM" id="Phobius"/>
    </source>
</evidence>